<reference evidence="2 3" key="2">
    <citation type="submission" date="2021-10" db="EMBL/GenBank/DDBJ databases">
        <authorList>
            <person name="Piombo E."/>
        </authorList>
    </citation>
    <scope>NUCLEOTIDE SEQUENCE [LARGE SCALE GENOMIC DNA]</scope>
</reference>
<dbReference type="Proteomes" id="UP000775872">
    <property type="component" value="Unassembled WGS sequence"/>
</dbReference>
<feature type="chain" id="PRO_5040105382" evidence="1">
    <location>
        <begin position="21"/>
        <end position="328"/>
    </location>
</feature>
<reference evidence="3" key="1">
    <citation type="submission" date="2019-06" db="EMBL/GenBank/DDBJ databases">
        <authorList>
            <person name="Broberg M."/>
        </authorList>
    </citation>
    <scope>NUCLEOTIDE SEQUENCE [LARGE SCALE GENOMIC DNA]</scope>
</reference>
<feature type="signal peptide" evidence="1">
    <location>
        <begin position="1"/>
        <end position="20"/>
    </location>
</feature>
<name>A0A9P0ERU1_9HYPO</name>
<protein>
    <submittedName>
        <fullName evidence="2">Uncharacterized protein</fullName>
    </submittedName>
</protein>
<dbReference type="OrthoDB" id="10650321at2759"/>
<comment type="caution">
    <text evidence="2">The sequence shown here is derived from an EMBL/GenBank/DDBJ whole genome shotgun (WGS) entry which is preliminary data.</text>
</comment>
<proteinExistence type="predicted"/>
<organism evidence="2 3">
    <name type="scientific">Clonostachys solani</name>
    <dbReference type="NCBI Taxonomy" id="160281"/>
    <lineage>
        <taxon>Eukaryota</taxon>
        <taxon>Fungi</taxon>
        <taxon>Dikarya</taxon>
        <taxon>Ascomycota</taxon>
        <taxon>Pezizomycotina</taxon>
        <taxon>Sordariomycetes</taxon>
        <taxon>Hypocreomycetidae</taxon>
        <taxon>Hypocreales</taxon>
        <taxon>Bionectriaceae</taxon>
        <taxon>Clonostachys</taxon>
    </lineage>
</organism>
<evidence type="ECO:0000256" key="1">
    <source>
        <dbReference type="SAM" id="SignalP"/>
    </source>
</evidence>
<keyword evidence="1" id="KW-0732">Signal</keyword>
<evidence type="ECO:0000313" key="2">
    <source>
        <dbReference type="EMBL" id="CAH0058659.1"/>
    </source>
</evidence>
<evidence type="ECO:0000313" key="3">
    <source>
        <dbReference type="Proteomes" id="UP000775872"/>
    </source>
</evidence>
<gene>
    <name evidence="2" type="ORF">CSOL1703_00007681</name>
</gene>
<sequence length="328" mass="36657">MKRSALIFLWCLLQLASCDCDFNPGGVDWNGLQYDENCIELAGGSNDRLAVCLLQRISINQMLKCGFWHMNRMYTLHVRRGSPEDGLQLLDVERDENNTEDNNDGMVKVTPKDVMLSVAMKCEECKVARSIHNCPYNNKSQFKACLCCEGVRPTHIQCLHDCLGSKGLFIDYRNWVEPQYSCDAICPYSSNGIMVRDVLEGRPCHQYYHVVNGYLVEHDICSSDNSQWVLGVRGEDRLTLTMKSYDSAPTLDATTDMSRSATNTFSTKSMSHFSGYSTAATRSLAHFETTTYSPQPTTTTSENVGSLIFGHGAKTIAATSFSLILLLN</sequence>
<dbReference type="EMBL" id="CABFOC020000091">
    <property type="protein sequence ID" value="CAH0058659.1"/>
    <property type="molecule type" value="Genomic_DNA"/>
</dbReference>
<dbReference type="AlphaFoldDB" id="A0A9P0ERU1"/>
<accession>A0A9P0ERU1</accession>
<keyword evidence="3" id="KW-1185">Reference proteome</keyword>